<dbReference type="OrthoDB" id="6150645at2759"/>
<proteinExistence type="predicted"/>
<protein>
    <submittedName>
        <fullName evidence="3">Reverse transcriptase domain-containing protein</fullName>
    </submittedName>
</protein>
<dbReference type="PANTHER" id="PTHR47027:SF26">
    <property type="entry name" value="REVERSE TRANSCRIPTASE DOMAIN-CONTAINING PROTEIN"/>
    <property type="match status" value="1"/>
</dbReference>
<dbReference type="EMBL" id="UYSU01038374">
    <property type="protein sequence ID" value="VDM00171.1"/>
    <property type="molecule type" value="Genomic_DNA"/>
</dbReference>
<dbReference type="PANTHER" id="PTHR47027">
    <property type="entry name" value="REVERSE TRANSCRIPTASE DOMAIN-CONTAINING PROTEIN"/>
    <property type="match status" value="1"/>
</dbReference>
<dbReference type="WBParaSite" id="SSLN_0001430601-mRNA-1">
    <property type="protein sequence ID" value="SSLN_0001430601-mRNA-1"/>
    <property type="gene ID" value="SSLN_0001430601"/>
</dbReference>
<gene>
    <name evidence="1" type="ORF">SSLN_LOCUS13785</name>
</gene>
<evidence type="ECO:0000313" key="2">
    <source>
        <dbReference type="Proteomes" id="UP000275846"/>
    </source>
</evidence>
<keyword evidence="2" id="KW-1185">Reference proteome</keyword>
<accession>A0A183TBD7</accession>
<organism evidence="3">
    <name type="scientific">Schistocephalus solidus</name>
    <name type="common">Tapeworm</name>
    <dbReference type="NCBI Taxonomy" id="70667"/>
    <lineage>
        <taxon>Eukaryota</taxon>
        <taxon>Metazoa</taxon>
        <taxon>Spiralia</taxon>
        <taxon>Lophotrochozoa</taxon>
        <taxon>Platyhelminthes</taxon>
        <taxon>Cestoda</taxon>
        <taxon>Eucestoda</taxon>
        <taxon>Diphyllobothriidea</taxon>
        <taxon>Diphyllobothriidae</taxon>
        <taxon>Schistocephalus</taxon>
    </lineage>
</organism>
<name>A0A183TBD7_SCHSO</name>
<sequence>MFSAMQMDAYRNDRPGIHIAYQIDGELLTKQRMHSNSRVSTATIHELLFADNCALNATTDGDIQRSMDLFTATCNNFGQRINTGRISVMHQPPRNTTFNAARINVNGAQLISLNTFTYLGSNLLRSTKIDVVGNRPSPTQNQTQSLQSCHIAYAFV</sequence>
<dbReference type="Proteomes" id="UP000275846">
    <property type="component" value="Unassembled WGS sequence"/>
</dbReference>
<evidence type="ECO:0000313" key="1">
    <source>
        <dbReference type="EMBL" id="VDM00171.1"/>
    </source>
</evidence>
<evidence type="ECO:0000313" key="3">
    <source>
        <dbReference type="WBParaSite" id="SSLN_0001430601-mRNA-1"/>
    </source>
</evidence>
<dbReference type="AlphaFoldDB" id="A0A183TBD7"/>
<reference evidence="3" key="1">
    <citation type="submission" date="2016-06" db="UniProtKB">
        <authorList>
            <consortium name="WormBaseParasite"/>
        </authorList>
    </citation>
    <scope>IDENTIFICATION</scope>
</reference>
<reference evidence="1 2" key="2">
    <citation type="submission" date="2018-11" db="EMBL/GenBank/DDBJ databases">
        <authorList>
            <consortium name="Pathogen Informatics"/>
        </authorList>
    </citation>
    <scope>NUCLEOTIDE SEQUENCE [LARGE SCALE GENOMIC DNA]</scope>
    <source>
        <strain evidence="1 2">NST_G2</strain>
    </source>
</reference>